<evidence type="ECO:0000313" key="2">
    <source>
        <dbReference type="Proteomes" id="UP001158986"/>
    </source>
</evidence>
<gene>
    <name evidence="1" type="ORF">PBS001_LOCUS3041</name>
</gene>
<protein>
    <submittedName>
        <fullName evidence="1">Uncharacterized protein</fullName>
    </submittedName>
</protein>
<keyword evidence="2" id="KW-1185">Reference proteome</keyword>
<sequence length="73" mass="8934">MMVTAFLTSQYSSPFYFTRCNTTIEERLFLLKHCCIYYYYYKTKYSSSNNHINTSEWIQDLLHQLLVYQIPRL</sequence>
<comment type="caution">
    <text evidence="1">The sequence shown here is derived from an EMBL/GenBank/DDBJ whole genome shotgun (WGS) entry which is preliminary data.</text>
</comment>
<evidence type="ECO:0000313" key="1">
    <source>
        <dbReference type="EMBL" id="CAH0516370.1"/>
    </source>
</evidence>
<name>A0ABN8CU52_9STRA</name>
<dbReference type="Proteomes" id="UP001158986">
    <property type="component" value="Unassembled WGS sequence"/>
</dbReference>
<reference evidence="1 2" key="1">
    <citation type="submission" date="2021-11" db="EMBL/GenBank/DDBJ databases">
        <authorList>
            <person name="Islam A."/>
            <person name="Islam S."/>
            <person name="Flora M.S."/>
            <person name="Rahman M."/>
            <person name="Ziaur R.M."/>
            <person name="Epstein J.H."/>
            <person name="Hassan M."/>
            <person name="Klassen M."/>
            <person name="Woodard K."/>
            <person name="Webb A."/>
            <person name="Webby R.J."/>
            <person name="El Zowalaty M.E."/>
        </authorList>
    </citation>
    <scope>NUCLEOTIDE SEQUENCE [LARGE SCALE GENOMIC DNA]</scope>
    <source>
        <strain evidence="1">Pbs1</strain>
    </source>
</reference>
<accession>A0ABN8CU52</accession>
<proteinExistence type="predicted"/>
<dbReference type="EMBL" id="CAKLCB010000165">
    <property type="protein sequence ID" value="CAH0516370.1"/>
    <property type="molecule type" value="Genomic_DNA"/>
</dbReference>
<organism evidence="1 2">
    <name type="scientific">Peronospora belbahrii</name>
    <dbReference type="NCBI Taxonomy" id="622444"/>
    <lineage>
        <taxon>Eukaryota</taxon>
        <taxon>Sar</taxon>
        <taxon>Stramenopiles</taxon>
        <taxon>Oomycota</taxon>
        <taxon>Peronosporomycetes</taxon>
        <taxon>Peronosporales</taxon>
        <taxon>Peronosporaceae</taxon>
        <taxon>Peronospora</taxon>
    </lineage>
</organism>